<sequence length="328" mass="35025">MTPSTSPADALLLLLDKHQVNALLSPDDVLDAVREAFVLHSDREGRVFPVVREPLATGGVFGIKSGDVQTQGLLGFKAAGFWPANRQRDGEPHQATILLIDPATGRPLCVIDGNAITTVRTGAAGGLGLQQLARPDSTRLCIFGTGVQARIQLDFALRLLPTLREVRYVSANGQRNAALEENFADRCNIASATDRNAAVAESDIVITATPGGGALFDLDALQPGTHLNCVGADTRGKRELPEGLLTRARLFVDDRTQAQQIGETQWAPDTESTELGDLLSGKTSLTRADGDITVFDMTGLALQDLTVARLLQERAIATGTGTRLAWPW</sequence>
<dbReference type="PANTHER" id="PTHR13812">
    <property type="entry name" value="KETIMINE REDUCTASE MU-CRYSTALLIN"/>
    <property type="match status" value="1"/>
</dbReference>
<organism evidence="1 2">
    <name type="scientific">Variovorax paradoxus (strain EPS)</name>
    <dbReference type="NCBI Taxonomy" id="595537"/>
    <lineage>
        <taxon>Bacteria</taxon>
        <taxon>Pseudomonadati</taxon>
        <taxon>Pseudomonadota</taxon>
        <taxon>Betaproteobacteria</taxon>
        <taxon>Burkholderiales</taxon>
        <taxon>Comamonadaceae</taxon>
        <taxon>Variovorax</taxon>
    </lineage>
</organism>
<proteinExistence type="predicted"/>
<evidence type="ECO:0000313" key="1">
    <source>
        <dbReference type="EMBL" id="ADU39007.1"/>
    </source>
</evidence>
<dbReference type="Pfam" id="PF02423">
    <property type="entry name" value="OCD_Mu_crystall"/>
    <property type="match status" value="1"/>
</dbReference>
<dbReference type="GO" id="GO:0005737">
    <property type="term" value="C:cytoplasm"/>
    <property type="evidence" value="ECO:0007669"/>
    <property type="project" value="TreeGrafter"/>
</dbReference>
<gene>
    <name evidence="1" type="ordered locus">Varpa_4846</name>
</gene>
<dbReference type="PIRSF" id="PIRSF001439">
    <property type="entry name" value="CryM"/>
    <property type="match status" value="1"/>
</dbReference>
<dbReference type="HOGENOM" id="CLU_042088_2_0_4"/>
<dbReference type="InterPro" id="IPR023401">
    <property type="entry name" value="ODC_N"/>
</dbReference>
<dbReference type="Gene3D" id="3.30.1780.10">
    <property type="entry name" value="ornithine cyclodeaminase, domain 1"/>
    <property type="match status" value="1"/>
</dbReference>
<dbReference type="InterPro" id="IPR036291">
    <property type="entry name" value="NAD(P)-bd_dom_sf"/>
</dbReference>
<dbReference type="eggNOG" id="COG2423">
    <property type="taxonomic scope" value="Bacteria"/>
</dbReference>
<protein>
    <submittedName>
        <fullName evidence="1">Ornithine cyclodeaminase</fullName>
        <ecNumber evidence="1">4.3.1.12</ecNumber>
    </submittedName>
</protein>
<evidence type="ECO:0000313" key="2">
    <source>
        <dbReference type="Proteomes" id="UP000008917"/>
    </source>
</evidence>
<reference evidence="2" key="1">
    <citation type="submission" date="2010-12" db="EMBL/GenBank/DDBJ databases">
        <title>Complete sequence of Variovorax paradoxus EPS.</title>
        <authorList>
            <consortium name="US DOE Joint Genome Institute"/>
            <person name="Lucas S."/>
            <person name="Copeland A."/>
            <person name="Lapidus A."/>
            <person name="Cheng J.-F."/>
            <person name="Goodwin L."/>
            <person name="Pitluck S."/>
            <person name="Teshima H."/>
            <person name="Detter J.C."/>
            <person name="Han C."/>
            <person name="Tapia R."/>
            <person name="Land M."/>
            <person name="Hauser L."/>
            <person name="Kyrpides N."/>
            <person name="Ivanova N."/>
            <person name="Ovchinnikova G."/>
            <person name="Orwin P."/>
            <person name="Han J.-I.G."/>
            <person name="Woyke T."/>
        </authorList>
    </citation>
    <scope>NUCLEOTIDE SEQUENCE [LARGE SCALE GENOMIC DNA]</scope>
    <source>
        <strain evidence="2">EPS</strain>
    </source>
</reference>
<dbReference type="STRING" id="595537.Varpa_4846"/>
<dbReference type="Gene3D" id="3.40.50.720">
    <property type="entry name" value="NAD(P)-binding Rossmann-like Domain"/>
    <property type="match status" value="1"/>
</dbReference>
<keyword evidence="1" id="KW-0456">Lyase</keyword>
<dbReference type="OrthoDB" id="9809203at2"/>
<dbReference type="RefSeq" id="WP_013543215.1">
    <property type="nucleotide sequence ID" value="NC_014931.1"/>
</dbReference>
<name>E6UZX1_VARPE</name>
<dbReference type="EMBL" id="CP002417">
    <property type="protein sequence ID" value="ADU39007.1"/>
    <property type="molecule type" value="Genomic_DNA"/>
</dbReference>
<dbReference type="InterPro" id="IPR003462">
    <property type="entry name" value="ODC_Mu_crystall"/>
</dbReference>
<reference evidence="1 2" key="2">
    <citation type="journal article" date="2013" name="Genome Announc.">
        <title>Genome of the Root-Associated Plant Growth-Promoting Bacterium Variovorax paradoxus Strain EPS.</title>
        <authorList>
            <person name="Han J.I."/>
            <person name="Spain J.C."/>
            <person name="Leadbetter J.R."/>
            <person name="Ovchinnikova G."/>
            <person name="Goodwin L.A."/>
            <person name="Han C.S."/>
            <person name="Woyke T."/>
            <person name="Davenport K.W."/>
            <person name="Orwin P.M."/>
        </authorList>
    </citation>
    <scope>NUCLEOTIDE SEQUENCE [LARGE SCALE GENOMIC DNA]</scope>
    <source>
        <strain evidence="1 2">EPS</strain>
    </source>
</reference>
<dbReference type="PANTHER" id="PTHR13812:SF19">
    <property type="entry name" value="KETIMINE REDUCTASE MU-CRYSTALLIN"/>
    <property type="match status" value="1"/>
</dbReference>
<dbReference type="Proteomes" id="UP000008917">
    <property type="component" value="Chromosome"/>
</dbReference>
<dbReference type="SUPFAM" id="SSF51735">
    <property type="entry name" value="NAD(P)-binding Rossmann-fold domains"/>
    <property type="match status" value="1"/>
</dbReference>
<dbReference type="KEGG" id="vpe:Varpa_4846"/>
<dbReference type="AlphaFoldDB" id="E6UZX1"/>
<accession>E6UZX1</accession>
<dbReference type="EC" id="4.3.1.12" evidence="1"/>
<dbReference type="GO" id="GO:0008473">
    <property type="term" value="F:ornithine cyclodeaminase activity"/>
    <property type="evidence" value="ECO:0007669"/>
    <property type="project" value="UniProtKB-EC"/>
</dbReference>